<sequence length="371" mass="41185">MLSDSRESADPGKVLKRVFEQEGRRLGNIKSAREFDLTAQPRRMYLRSEFEELSRLAARYVITGIPTHVVIHGSRGSGKTVTVSSLASELEASLGGVFTYYVNLREERGLIGVYERITGERGRGFGRGELNRRLAGRLASGRSLVVLDEADFLYDEALLYLLARETRSMVLLITQNAHFMDRLSPSVLSSLQPVAVHFPNYDAEQLYQILKLRAEDGLNHYDEGGIRHIAALTVSEHGADARIAIRALYHVGVADAWGPGDVRLALTQAARDVEGLILTNLPLRDLAILIVSIEAHDTIQAYRDAVELLAKTGDTVSKPTYFRTLTHLQNLGLVVLVKKKATRAYTIEVQSLLKNPEAARAELQRRLTEAA</sequence>
<dbReference type="Gene3D" id="1.10.8.60">
    <property type="match status" value="1"/>
</dbReference>
<evidence type="ECO:0000313" key="5">
    <source>
        <dbReference type="Proteomes" id="UP000240322"/>
    </source>
</evidence>
<dbReference type="GO" id="GO:0006260">
    <property type="term" value="P:DNA replication"/>
    <property type="evidence" value="ECO:0007669"/>
    <property type="project" value="UniProtKB-KW"/>
</dbReference>
<evidence type="ECO:0000256" key="2">
    <source>
        <dbReference type="ARBA" id="ARBA00022705"/>
    </source>
</evidence>
<keyword evidence="2" id="KW-0235">DNA replication</keyword>
<dbReference type="Gene3D" id="3.40.50.300">
    <property type="entry name" value="P-loop containing nucleotide triphosphate hydrolases"/>
    <property type="match status" value="1"/>
</dbReference>
<dbReference type="AlphaFoldDB" id="A0A2R6A769"/>
<proteinExistence type="inferred from homology"/>
<dbReference type="PANTHER" id="PTHR10763">
    <property type="entry name" value="CELL DIVISION CONTROL PROTEIN 6-RELATED"/>
    <property type="match status" value="1"/>
</dbReference>
<evidence type="ECO:0000313" key="4">
    <source>
        <dbReference type="EMBL" id="PSN82230.1"/>
    </source>
</evidence>
<dbReference type="Proteomes" id="UP000240322">
    <property type="component" value="Unassembled WGS sequence"/>
</dbReference>
<evidence type="ECO:0000259" key="3">
    <source>
        <dbReference type="SMART" id="SM00382"/>
    </source>
</evidence>
<gene>
    <name evidence="4" type="ORF">B9Q03_14440</name>
</gene>
<comment type="caution">
    <text evidence="4">The sequence shown here is derived from an EMBL/GenBank/DDBJ whole genome shotgun (WGS) entry which is preliminary data.</text>
</comment>
<organism evidence="4 5">
    <name type="scientific">Candidatus Marsarchaeota G2 archaeon OSP_D</name>
    <dbReference type="NCBI Taxonomy" id="1978157"/>
    <lineage>
        <taxon>Archaea</taxon>
        <taxon>Candidatus Marsarchaeota</taxon>
        <taxon>Candidatus Marsarchaeota group 2</taxon>
    </lineage>
</organism>
<dbReference type="InterPro" id="IPR003593">
    <property type="entry name" value="AAA+_ATPase"/>
</dbReference>
<dbReference type="PANTHER" id="PTHR10763:SF26">
    <property type="entry name" value="CELL DIVISION CONTROL PROTEIN 6 HOMOLOG"/>
    <property type="match status" value="1"/>
</dbReference>
<name>A0A2R6A769_9ARCH</name>
<dbReference type="InterPro" id="IPR050311">
    <property type="entry name" value="ORC1/CDC6"/>
</dbReference>
<dbReference type="InterPro" id="IPR027417">
    <property type="entry name" value="P-loop_NTPase"/>
</dbReference>
<comment type="similarity">
    <text evidence="1">Belongs to the CDC6/cdc18 family.</text>
</comment>
<feature type="domain" description="AAA+ ATPase" evidence="3">
    <location>
        <begin position="65"/>
        <end position="194"/>
    </location>
</feature>
<dbReference type="SUPFAM" id="SSF52540">
    <property type="entry name" value="P-loop containing nucleoside triphosphate hydrolases"/>
    <property type="match status" value="1"/>
</dbReference>
<evidence type="ECO:0000256" key="1">
    <source>
        <dbReference type="ARBA" id="ARBA00006184"/>
    </source>
</evidence>
<dbReference type="GO" id="GO:0016887">
    <property type="term" value="F:ATP hydrolysis activity"/>
    <property type="evidence" value="ECO:0007669"/>
    <property type="project" value="InterPro"/>
</dbReference>
<dbReference type="Pfam" id="PF13401">
    <property type="entry name" value="AAA_22"/>
    <property type="match status" value="1"/>
</dbReference>
<accession>A0A2R6A769</accession>
<dbReference type="SMART" id="SM00382">
    <property type="entry name" value="AAA"/>
    <property type="match status" value="1"/>
</dbReference>
<reference evidence="4 5" key="1">
    <citation type="submission" date="2017-04" db="EMBL/GenBank/DDBJ databases">
        <title>Novel microbial lineages endemic to geothermal iron-oxide mats fill important gaps in the evolutionary history of Archaea.</title>
        <authorList>
            <person name="Jay Z.J."/>
            <person name="Beam J.P."/>
            <person name="Dlakic M."/>
            <person name="Rusch D.B."/>
            <person name="Kozubal M.A."/>
            <person name="Inskeep W.P."/>
        </authorList>
    </citation>
    <scope>NUCLEOTIDE SEQUENCE [LARGE SCALE GENOMIC DNA]</scope>
    <source>
        <strain evidence="4">OSP_D</strain>
    </source>
</reference>
<dbReference type="InterPro" id="IPR049945">
    <property type="entry name" value="AAA_22"/>
</dbReference>
<protein>
    <recommendedName>
        <fullName evidence="3">AAA+ ATPase domain-containing protein</fullName>
    </recommendedName>
</protein>
<dbReference type="EMBL" id="NEXE01000377">
    <property type="protein sequence ID" value="PSN82230.1"/>
    <property type="molecule type" value="Genomic_DNA"/>
</dbReference>